<dbReference type="InterPro" id="IPR052343">
    <property type="entry name" value="Retrotransposon-Effector_Assoc"/>
</dbReference>
<dbReference type="PANTHER" id="PTHR46890">
    <property type="entry name" value="NON-LTR RETROLELEMENT REVERSE TRANSCRIPTASE-LIKE PROTEIN-RELATED"/>
    <property type="match status" value="1"/>
</dbReference>
<comment type="caution">
    <text evidence="1">The sequence shown here is derived from an EMBL/GenBank/DDBJ whole genome shotgun (WGS) entry which is preliminary data.</text>
</comment>
<accession>A0A9D3W4Z5</accession>
<dbReference type="AlphaFoldDB" id="A0A9D3W4Z5"/>
<sequence length="179" mass="20295">MNDELHQPFTKEEIWQVVKTMMSLKVPGSDGFPALFYQRYWHIVGTDVSNYCLSIFKGELKMEEINKTHIVLIPKVEKPKSLSQFRPISLCNVLKACYYPFSNILSAKVGSYPSFTWRSICSAKELIADGLLWRIGSGEAVNIWNDPWLPGPGNSRLLVQDISTEWTTVNHLINADSGT</sequence>
<evidence type="ECO:0008006" key="3">
    <source>
        <dbReference type="Google" id="ProtNLM"/>
    </source>
</evidence>
<organism evidence="1 2">
    <name type="scientific">Gossypium stocksii</name>
    <dbReference type="NCBI Taxonomy" id="47602"/>
    <lineage>
        <taxon>Eukaryota</taxon>
        <taxon>Viridiplantae</taxon>
        <taxon>Streptophyta</taxon>
        <taxon>Embryophyta</taxon>
        <taxon>Tracheophyta</taxon>
        <taxon>Spermatophyta</taxon>
        <taxon>Magnoliopsida</taxon>
        <taxon>eudicotyledons</taxon>
        <taxon>Gunneridae</taxon>
        <taxon>Pentapetalae</taxon>
        <taxon>rosids</taxon>
        <taxon>malvids</taxon>
        <taxon>Malvales</taxon>
        <taxon>Malvaceae</taxon>
        <taxon>Malvoideae</taxon>
        <taxon>Gossypium</taxon>
    </lineage>
</organism>
<name>A0A9D3W4Z5_9ROSI</name>
<evidence type="ECO:0000313" key="2">
    <source>
        <dbReference type="Proteomes" id="UP000828251"/>
    </source>
</evidence>
<proteinExistence type="predicted"/>
<protein>
    <recommendedName>
        <fullName evidence="3">Reverse transcriptase zinc-binding domain-containing protein</fullName>
    </recommendedName>
</protein>
<dbReference type="EMBL" id="JAIQCV010000004">
    <property type="protein sequence ID" value="KAH1107935.1"/>
    <property type="molecule type" value="Genomic_DNA"/>
</dbReference>
<gene>
    <name evidence="1" type="ORF">J1N35_011703</name>
</gene>
<evidence type="ECO:0000313" key="1">
    <source>
        <dbReference type="EMBL" id="KAH1107935.1"/>
    </source>
</evidence>
<keyword evidence="2" id="KW-1185">Reference proteome</keyword>
<dbReference type="PANTHER" id="PTHR46890:SF48">
    <property type="entry name" value="RNA-DIRECTED DNA POLYMERASE"/>
    <property type="match status" value="1"/>
</dbReference>
<dbReference type="OrthoDB" id="997823at2759"/>
<dbReference type="Proteomes" id="UP000828251">
    <property type="component" value="Unassembled WGS sequence"/>
</dbReference>
<reference evidence="1 2" key="1">
    <citation type="journal article" date="2021" name="Plant Biotechnol. J.">
        <title>Multi-omics assisted identification of the key and species-specific regulatory components of drought-tolerant mechanisms in Gossypium stocksii.</title>
        <authorList>
            <person name="Yu D."/>
            <person name="Ke L."/>
            <person name="Zhang D."/>
            <person name="Wu Y."/>
            <person name="Sun Y."/>
            <person name="Mei J."/>
            <person name="Sun J."/>
            <person name="Sun Y."/>
        </authorList>
    </citation>
    <scope>NUCLEOTIDE SEQUENCE [LARGE SCALE GENOMIC DNA]</scope>
    <source>
        <strain evidence="2">cv. E1</strain>
        <tissue evidence="1">Leaf</tissue>
    </source>
</reference>